<feature type="repeat" description="WD" evidence="1">
    <location>
        <begin position="158"/>
        <end position="199"/>
    </location>
</feature>
<protein>
    <recommendedName>
        <fullName evidence="2">BRWD/PHIP N-terminal domain-containing protein</fullName>
    </recommendedName>
</protein>
<feature type="repeat" description="WD" evidence="1">
    <location>
        <begin position="200"/>
        <end position="241"/>
    </location>
</feature>
<dbReference type="Gene3D" id="2.130.10.10">
    <property type="entry name" value="YVTN repeat-like/Quinoprotein amine dehydrogenase"/>
    <property type="match status" value="1"/>
</dbReference>
<evidence type="ECO:0000313" key="3">
    <source>
        <dbReference type="EMBL" id="KAG7298423.1"/>
    </source>
</evidence>
<gene>
    <name evidence="3" type="ORF">JYU34_018050</name>
</gene>
<reference evidence="3 4" key="1">
    <citation type="submission" date="2021-06" db="EMBL/GenBank/DDBJ databases">
        <title>A haploid diamondback moth (Plutella xylostella L.) genome assembly resolves 31 chromosomes and identifies a diamide resistance mutation.</title>
        <authorList>
            <person name="Ward C.M."/>
            <person name="Perry K.D."/>
            <person name="Baker G."/>
            <person name="Powis K."/>
            <person name="Heckel D.G."/>
            <person name="Baxter S.W."/>
        </authorList>
    </citation>
    <scope>NUCLEOTIDE SEQUENCE [LARGE SCALE GENOMIC DNA]</scope>
    <source>
        <strain evidence="3 4">LV</strain>
        <tissue evidence="3">Single pupa</tissue>
    </source>
</reference>
<feature type="domain" description="BRWD/PHIP N-terminal" evidence="2">
    <location>
        <begin position="3"/>
        <end position="84"/>
    </location>
</feature>
<sequence>MEESNEDRNVSPELYFLIAKFLSGGPLKETAKTLIKELESVEVLPRRTDWEGNEHTQSYDELSSQYKDMPPERLAEVCQQALRLSSSQGQVAAKLSLLGDTLVRPPPKYTPYKEDHSLVRRIARRELGFGSAAALGGVGGKGLVSPRLLSGLQLQRRTLGHLSAVYCLLFDCTGRYVVTGADDLLVKVWSARDGRLLATLRGAGAEITDVCITSDGALLAAGSVERAVRVWRLDTAAPVASLTQHTGTITAVHWSPTKDNDLRWLASTSTDGSVAFWTCSRSGQFLSQPVQYVERMRPGACHMICAAW</sequence>
<dbReference type="EMBL" id="JAHIBW010000024">
    <property type="protein sequence ID" value="KAG7298423.1"/>
    <property type="molecule type" value="Genomic_DNA"/>
</dbReference>
<dbReference type="PROSITE" id="PS50082">
    <property type="entry name" value="WD_REPEATS_2"/>
    <property type="match status" value="3"/>
</dbReference>
<dbReference type="InterPro" id="IPR036322">
    <property type="entry name" value="WD40_repeat_dom_sf"/>
</dbReference>
<evidence type="ECO:0000256" key="1">
    <source>
        <dbReference type="PROSITE-ProRule" id="PRU00221"/>
    </source>
</evidence>
<dbReference type="InterPro" id="IPR001680">
    <property type="entry name" value="WD40_rpt"/>
</dbReference>
<evidence type="ECO:0000313" key="4">
    <source>
        <dbReference type="Proteomes" id="UP000823941"/>
    </source>
</evidence>
<dbReference type="PANTHER" id="PTHR16266:SF17">
    <property type="entry name" value="BRWD3"/>
    <property type="match status" value="1"/>
</dbReference>
<dbReference type="SMART" id="SM00320">
    <property type="entry name" value="WD40"/>
    <property type="match status" value="3"/>
</dbReference>
<name>A0ABQ7PZL5_PLUXY</name>
<dbReference type="Proteomes" id="UP000823941">
    <property type="component" value="Chromosome 24"/>
</dbReference>
<feature type="repeat" description="WD" evidence="1">
    <location>
        <begin position="242"/>
        <end position="277"/>
    </location>
</feature>
<dbReference type="PANTHER" id="PTHR16266">
    <property type="entry name" value="WD REPEAT DOMAIN 9"/>
    <property type="match status" value="1"/>
</dbReference>
<dbReference type="InterPro" id="IPR015943">
    <property type="entry name" value="WD40/YVTN_repeat-like_dom_sf"/>
</dbReference>
<dbReference type="PROSITE" id="PS50294">
    <property type="entry name" value="WD_REPEATS_REGION"/>
    <property type="match status" value="2"/>
</dbReference>
<organism evidence="3 4">
    <name type="scientific">Plutella xylostella</name>
    <name type="common">Diamondback moth</name>
    <name type="synonym">Plutella maculipennis</name>
    <dbReference type="NCBI Taxonomy" id="51655"/>
    <lineage>
        <taxon>Eukaryota</taxon>
        <taxon>Metazoa</taxon>
        <taxon>Ecdysozoa</taxon>
        <taxon>Arthropoda</taxon>
        <taxon>Hexapoda</taxon>
        <taxon>Insecta</taxon>
        <taxon>Pterygota</taxon>
        <taxon>Neoptera</taxon>
        <taxon>Endopterygota</taxon>
        <taxon>Lepidoptera</taxon>
        <taxon>Glossata</taxon>
        <taxon>Ditrysia</taxon>
        <taxon>Yponomeutoidea</taxon>
        <taxon>Plutellidae</taxon>
        <taxon>Plutella</taxon>
    </lineage>
</organism>
<dbReference type="Pfam" id="PF00400">
    <property type="entry name" value="WD40"/>
    <property type="match status" value="3"/>
</dbReference>
<dbReference type="Pfam" id="PF25437">
    <property type="entry name" value="BRWD1_N"/>
    <property type="match status" value="1"/>
</dbReference>
<evidence type="ECO:0000259" key="2">
    <source>
        <dbReference type="Pfam" id="PF25437"/>
    </source>
</evidence>
<proteinExistence type="predicted"/>
<comment type="caution">
    <text evidence="3">The sequence shown here is derived from an EMBL/GenBank/DDBJ whole genome shotgun (WGS) entry which is preliminary data.</text>
</comment>
<accession>A0ABQ7PZL5</accession>
<keyword evidence="4" id="KW-1185">Reference proteome</keyword>
<dbReference type="SUPFAM" id="SSF50978">
    <property type="entry name" value="WD40 repeat-like"/>
    <property type="match status" value="1"/>
</dbReference>
<dbReference type="InterPro" id="IPR057452">
    <property type="entry name" value="BRWD/PHIP_N"/>
</dbReference>
<dbReference type="InterPro" id="IPR052060">
    <property type="entry name" value="Bromo_WD_repeat"/>
</dbReference>
<keyword evidence="1" id="KW-0853">WD repeat</keyword>